<dbReference type="EMBL" id="BOPC01000021">
    <property type="protein sequence ID" value="GIJ26411.1"/>
    <property type="molecule type" value="Genomic_DNA"/>
</dbReference>
<gene>
    <name evidence="3" type="ORF">Vqi01_15730</name>
</gene>
<feature type="domain" description="GH15-like" evidence="1">
    <location>
        <begin position="244"/>
        <end position="580"/>
    </location>
</feature>
<dbReference type="InterPro" id="IPR012341">
    <property type="entry name" value="6hp_glycosidase-like_sf"/>
</dbReference>
<dbReference type="Gene3D" id="1.50.10.10">
    <property type="match status" value="1"/>
</dbReference>
<evidence type="ECO:0000259" key="2">
    <source>
        <dbReference type="Pfam" id="PF19291"/>
    </source>
</evidence>
<comment type="caution">
    <text evidence="3">The sequence shown here is derived from an EMBL/GenBank/DDBJ whole genome shotgun (WGS) entry which is preliminary data.</text>
</comment>
<accession>A0ABQ4J8C2</accession>
<dbReference type="PANTHER" id="PTHR31616:SF10">
    <property type="entry name" value="TREHALASE"/>
    <property type="match status" value="1"/>
</dbReference>
<dbReference type="InterPro" id="IPR045582">
    <property type="entry name" value="Trehalase-like_N"/>
</dbReference>
<dbReference type="Pfam" id="PF00723">
    <property type="entry name" value="Glyco_hydro_15"/>
    <property type="match status" value="1"/>
</dbReference>
<evidence type="ECO:0000313" key="4">
    <source>
        <dbReference type="Proteomes" id="UP000653076"/>
    </source>
</evidence>
<dbReference type="Pfam" id="PF19291">
    <property type="entry name" value="TREH_N"/>
    <property type="match status" value="1"/>
</dbReference>
<keyword evidence="3" id="KW-0378">Hydrolase</keyword>
<dbReference type="RefSeq" id="WP_204033937.1">
    <property type="nucleotide sequence ID" value="NZ_BOPC01000021.1"/>
</dbReference>
<sequence>MSGTETGPTTGSMPAVLRAYALLADGHRGALIGPGGNVAWLCAPGWSDPAVFSALLGGAGRFLVAPAAGRFVWGGHYEPGSLVWRSRWVTEDGIIESRDALVFPGEADRLVLLRQVRALERPARVRVVLDPRADFGREPVQDVARDGERWLARTGGLHLRFRGGAGLRRDRQGFLAGELTVPAGGRHDLVLELATSPHDQQPGESSGELWRTTEHHWAGVVPSLAGPARRDATLAYAVLRGMTRPGGGMVAAATTALPERAMAGRNYDYRYAWLRDQSFAGQAAALVGRYDLLDDAVTFLSDRVLADGDRLAPAYTVDGNPVPREQPQCDLPGYPGSEVRTGNWVGSQFQLDCFGEVLMVLAAAQRHDRLDSDGQQAMRVAVGAIERRWSQPDAGIWELPARHWTHSKLTCVAGLRAAAGSAPPRLAATWSALADRILAETAAKGLAADGHWRRAYDDDRVDAALLLPGIRGALPPQDPRVERTRRAVLRQLTQDGYLYRFRPDRRPLGDAEGAFLLCGFAAALACWQAGDTVAANRWFERNRAACGPPGLYTEEYDVQQRQLRGNLPQAFVHALMLETAATLGQIEPCYQDSGE</sequence>
<dbReference type="PANTHER" id="PTHR31616">
    <property type="entry name" value="TREHALASE"/>
    <property type="match status" value="1"/>
</dbReference>
<protein>
    <submittedName>
        <fullName evidence="3">Glycoside hydrolase</fullName>
    </submittedName>
</protein>
<evidence type="ECO:0000259" key="1">
    <source>
        <dbReference type="Pfam" id="PF00723"/>
    </source>
</evidence>
<evidence type="ECO:0000313" key="3">
    <source>
        <dbReference type="EMBL" id="GIJ26411.1"/>
    </source>
</evidence>
<dbReference type="Proteomes" id="UP000653076">
    <property type="component" value="Unassembled WGS sequence"/>
</dbReference>
<feature type="domain" description="Trehalase-like N-terminal" evidence="2">
    <location>
        <begin position="14"/>
        <end position="162"/>
    </location>
</feature>
<dbReference type="GO" id="GO:0016787">
    <property type="term" value="F:hydrolase activity"/>
    <property type="evidence" value="ECO:0007669"/>
    <property type="project" value="UniProtKB-KW"/>
</dbReference>
<name>A0ABQ4J8C2_9ACTN</name>
<proteinExistence type="predicted"/>
<reference evidence="3 4" key="1">
    <citation type="submission" date="2021-01" db="EMBL/GenBank/DDBJ databases">
        <title>Whole genome shotgun sequence of Verrucosispora qiuiae NBRC 106684.</title>
        <authorList>
            <person name="Komaki H."/>
            <person name="Tamura T."/>
        </authorList>
    </citation>
    <scope>NUCLEOTIDE SEQUENCE [LARGE SCALE GENOMIC DNA]</scope>
    <source>
        <strain evidence="3 4">NBRC 106684</strain>
    </source>
</reference>
<organism evidence="3 4">
    <name type="scientific">Micromonospora qiuiae</name>
    <dbReference type="NCBI Taxonomy" id="502268"/>
    <lineage>
        <taxon>Bacteria</taxon>
        <taxon>Bacillati</taxon>
        <taxon>Actinomycetota</taxon>
        <taxon>Actinomycetes</taxon>
        <taxon>Micromonosporales</taxon>
        <taxon>Micromonosporaceae</taxon>
        <taxon>Micromonospora</taxon>
    </lineage>
</organism>
<dbReference type="InterPro" id="IPR008928">
    <property type="entry name" value="6-hairpin_glycosidase_sf"/>
</dbReference>
<keyword evidence="4" id="KW-1185">Reference proteome</keyword>
<dbReference type="InterPro" id="IPR011613">
    <property type="entry name" value="GH15-like"/>
</dbReference>
<dbReference type="SUPFAM" id="SSF48208">
    <property type="entry name" value="Six-hairpin glycosidases"/>
    <property type="match status" value="1"/>
</dbReference>